<dbReference type="GO" id="GO:0008270">
    <property type="term" value="F:zinc ion binding"/>
    <property type="evidence" value="ECO:0007669"/>
    <property type="project" value="UniProtKB-KW"/>
</dbReference>
<dbReference type="SMART" id="SM00355">
    <property type="entry name" value="ZnF_C2H2"/>
    <property type="match status" value="2"/>
</dbReference>
<evidence type="ECO:0000256" key="1">
    <source>
        <dbReference type="PROSITE-ProRule" id="PRU00042"/>
    </source>
</evidence>
<comment type="caution">
    <text evidence="3">The sequence shown here is derived from an EMBL/GenBank/DDBJ whole genome shotgun (WGS) entry which is preliminary data.</text>
</comment>
<dbReference type="PROSITE" id="PS00028">
    <property type="entry name" value="ZINC_FINGER_C2H2_1"/>
    <property type="match status" value="2"/>
</dbReference>
<dbReference type="SUPFAM" id="SSF57667">
    <property type="entry name" value="beta-beta-alpha zinc fingers"/>
    <property type="match status" value="1"/>
</dbReference>
<accession>A0AAV0W2I9</accession>
<evidence type="ECO:0000313" key="3">
    <source>
        <dbReference type="EMBL" id="CAI6349992.1"/>
    </source>
</evidence>
<feature type="domain" description="C2H2-type" evidence="2">
    <location>
        <begin position="7"/>
        <end position="30"/>
    </location>
</feature>
<proteinExistence type="predicted"/>
<dbReference type="Gene3D" id="3.30.160.60">
    <property type="entry name" value="Classic Zinc Finger"/>
    <property type="match status" value="1"/>
</dbReference>
<sequence length="121" mass="13928">MSDINEFECIECAKKFKFLKNLRAHIKVNHPLLELDEIAPTKKQKNSDLYIYTCDQCTKSYCHQKNLTEHKKVAHPISPAIEIVVQCATLNIEVPNQVEQNFIAASLLLDVDQNEDLPQYN</sequence>
<keyword evidence="1" id="KW-0479">Metal-binding</keyword>
<feature type="domain" description="C2H2-type" evidence="2">
    <location>
        <begin position="52"/>
        <end position="75"/>
    </location>
</feature>
<protein>
    <recommendedName>
        <fullName evidence="2">C2H2-type domain-containing protein</fullName>
    </recommendedName>
</protein>
<keyword evidence="1" id="KW-0863">Zinc-finger</keyword>
<dbReference type="Pfam" id="PF00096">
    <property type="entry name" value="zf-C2H2"/>
    <property type="match status" value="2"/>
</dbReference>
<dbReference type="PROSITE" id="PS50157">
    <property type="entry name" value="ZINC_FINGER_C2H2_2"/>
    <property type="match status" value="2"/>
</dbReference>
<dbReference type="AlphaFoldDB" id="A0AAV0W2I9"/>
<reference evidence="3 4" key="1">
    <citation type="submission" date="2023-01" db="EMBL/GenBank/DDBJ databases">
        <authorList>
            <person name="Whitehead M."/>
        </authorList>
    </citation>
    <scope>NUCLEOTIDE SEQUENCE [LARGE SCALE GENOMIC DNA]</scope>
</reference>
<name>A0AAV0W2I9_9HEMI</name>
<keyword evidence="4" id="KW-1185">Reference proteome</keyword>
<dbReference type="EMBL" id="CARXXK010000001">
    <property type="protein sequence ID" value="CAI6349992.1"/>
    <property type="molecule type" value="Genomic_DNA"/>
</dbReference>
<evidence type="ECO:0000313" key="4">
    <source>
        <dbReference type="Proteomes" id="UP001160148"/>
    </source>
</evidence>
<gene>
    <name evidence="3" type="ORF">MEUPH1_LOCUS6497</name>
</gene>
<dbReference type="InterPro" id="IPR036236">
    <property type="entry name" value="Znf_C2H2_sf"/>
</dbReference>
<evidence type="ECO:0000259" key="2">
    <source>
        <dbReference type="PROSITE" id="PS50157"/>
    </source>
</evidence>
<dbReference type="InterPro" id="IPR013087">
    <property type="entry name" value="Znf_C2H2_type"/>
</dbReference>
<keyword evidence="1" id="KW-0862">Zinc</keyword>
<dbReference type="Proteomes" id="UP001160148">
    <property type="component" value="Unassembled WGS sequence"/>
</dbReference>
<organism evidence="3 4">
    <name type="scientific">Macrosiphum euphorbiae</name>
    <name type="common">potato aphid</name>
    <dbReference type="NCBI Taxonomy" id="13131"/>
    <lineage>
        <taxon>Eukaryota</taxon>
        <taxon>Metazoa</taxon>
        <taxon>Ecdysozoa</taxon>
        <taxon>Arthropoda</taxon>
        <taxon>Hexapoda</taxon>
        <taxon>Insecta</taxon>
        <taxon>Pterygota</taxon>
        <taxon>Neoptera</taxon>
        <taxon>Paraneoptera</taxon>
        <taxon>Hemiptera</taxon>
        <taxon>Sternorrhyncha</taxon>
        <taxon>Aphidomorpha</taxon>
        <taxon>Aphidoidea</taxon>
        <taxon>Aphididae</taxon>
        <taxon>Macrosiphini</taxon>
        <taxon>Macrosiphum</taxon>
    </lineage>
</organism>